<protein>
    <submittedName>
        <fullName evidence="2">Glyoxalase/bleomycin resistance/dioxygenase family protein</fullName>
    </submittedName>
</protein>
<dbReference type="EMBL" id="SPAZ01000291">
    <property type="protein sequence ID" value="TQE21355.1"/>
    <property type="molecule type" value="Genomic_DNA"/>
</dbReference>
<sequence>MSHRAPDREGARYRAHTHRSRLYAVILDTPEAEAAQAASFWSAALGAPAKPVPSEPQFTILHDALPGLTTIVQAVDDAPRIHVDIETDDVEAETARLLALGAEQIAQWLECRVLRAPGGHLVCVVPVHSPPEVFEAHARTWPGEAG</sequence>
<dbReference type="InterPro" id="IPR029068">
    <property type="entry name" value="Glyas_Bleomycin-R_OHBP_Dase"/>
</dbReference>
<evidence type="ECO:0000259" key="1">
    <source>
        <dbReference type="Pfam" id="PF18029"/>
    </source>
</evidence>
<name>A0AAE8VW76_9ACTN</name>
<reference evidence="2 3" key="1">
    <citation type="submission" date="2019-03" db="EMBL/GenBank/DDBJ databases">
        <title>Comparative genomic analyses of the sweetpotato soil rot pathogen, Streptomyces ipomoeae.</title>
        <authorList>
            <person name="Ruschel Soares N."/>
            <person name="Badger J.H."/>
            <person name="Huguet-Tapia J.C."/>
            <person name="Clark C.A."/>
            <person name="Pettis G.S."/>
        </authorList>
    </citation>
    <scope>NUCLEOTIDE SEQUENCE [LARGE SCALE GENOMIC DNA]</scope>
    <source>
        <strain evidence="2 3">88-35</strain>
    </source>
</reference>
<evidence type="ECO:0000313" key="3">
    <source>
        <dbReference type="Proteomes" id="UP000318720"/>
    </source>
</evidence>
<dbReference type="InterPro" id="IPR041581">
    <property type="entry name" value="Glyoxalase_6"/>
</dbReference>
<dbReference type="CDD" id="cd06587">
    <property type="entry name" value="VOC"/>
    <property type="match status" value="1"/>
</dbReference>
<proteinExistence type="predicted"/>
<comment type="caution">
    <text evidence="2">The sequence shown here is derived from an EMBL/GenBank/DDBJ whole genome shotgun (WGS) entry which is preliminary data.</text>
</comment>
<dbReference type="Proteomes" id="UP000318720">
    <property type="component" value="Unassembled WGS sequence"/>
</dbReference>
<evidence type="ECO:0000313" key="2">
    <source>
        <dbReference type="EMBL" id="TQE21355.1"/>
    </source>
</evidence>
<accession>A0AAE8VW76</accession>
<dbReference type="SUPFAM" id="SSF54593">
    <property type="entry name" value="Glyoxalase/Bleomycin resistance protein/Dihydroxybiphenyl dioxygenase"/>
    <property type="match status" value="1"/>
</dbReference>
<dbReference type="AlphaFoldDB" id="A0AAE8VW76"/>
<dbReference type="Gene3D" id="3.10.180.10">
    <property type="entry name" value="2,3-Dihydroxybiphenyl 1,2-Dioxygenase, domain 1"/>
    <property type="match status" value="1"/>
</dbReference>
<gene>
    <name evidence="2" type="ORF">Sipo8835_37570</name>
</gene>
<dbReference type="Pfam" id="PF18029">
    <property type="entry name" value="Glyoxalase_6"/>
    <property type="match status" value="1"/>
</dbReference>
<feature type="domain" description="Glyoxalase-like" evidence="1">
    <location>
        <begin position="25"/>
        <end position="125"/>
    </location>
</feature>
<organism evidence="2 3">
    <name type="scientific">Streptomyces ipomoeae</name>
    <dbReference type="NCBI Taxonomy" id="103232"/>
    <lineage>
        <taxon>Bacteria</taxon>
        <taxon>Bacillati</taxon>
        <taxon>Actinomycetota</taxon>
        <taxon>Actinomycetes</taxon>
        <taxon>Kitasatosporales</taxon>
        <taxon>Streptomycetaceae</taxon>
        <taxon>Streptomyces</taxon>
    </lineage>
</organism>